<name>A0A161JK80_9HYPH</name>
<dbReference type="OrthoDB" id="7271084at2"/>
<feature type="region of interest" description="Disordered" evidence="1">
    <location>
        <begin position="157"/>
        <end position="180"/>
    </location>
</feature>
<dbReference type="RefSeq" id="WP_096483591.1">
    <property type="nucleotide sequence ID" value="NZ_AP014809.1"/>
</dbReference>
<organism evidence="2 3">
    <name type="scientific">Methylorubrum populi</name>
    <dbReference type="NCBI Taxonomy" id="223967"/>
    <lineage>
        <taxon>Bacteria</taxon>
        <taxon>Pseudomonadati</taxon>
        <taxon>Pseudomonadota</taxon>
        <taxon>Alphaproteobacteria</taxon>
        <taxon>Hyphomicrobiales</taxon>
        <taxon>Methylobacteriaceae</taxon>
        <taxon>Methylorubrum</taxon>
    </lineage>
</organism>
<reference evidence="2 3" key="1">
    <citation type="journal article" date="2016" name="Genome Announc.">
        <title>Complete Genome Sequence of Methylobacterium populi P-1M, Isolated from Pink-Pigmented Household Biofilm.</title>
        <authorList>
            <person name="Morohoshi T."/>
            <person name="Ikeda T."/>
        </authorList>
    </citation>
    <scope>NUCLEOTIDE SEQUENCE [LARGE SCALE GENOMIC DNA]</scope>
    <source>
        <strain evidence="2 3">P-1M</strain>
    </source>
</reference>
<dbReference type="InterPro" id="IPR021736">
    <property type="entry name" value="DUF3305"/>
</dbReference>
<proteinExistence type="predicted"/>
<dbReference type="AlphaFoldDB" id="A0A161JK80"/>
<accession>A0A161JK80</accession>
<dbReference type="EMBL" id="AP014809">
    <property type="protein sequence ID" value="BAU89103.1"/>
    <property type="molecule type" value="Genomic_DNA"/>
</dbReference>
<evidence type="ECO:0000313" key="2">
    <source>
        <dbReference type="EMBL" id="BAU89103.1"/>
    </source>
</evidence>
<gene>
    <name evidence="2" type="ORF">MPPM_0498</name>
</gene>
<sequence length="180" mass="19925">MTLDNLPRTPTEGLPNDRFEVGIIVARRRLKGPWASHAWLPVAALPAAPQAAPWTKLSETEEEATFYAGAHEVSLHIAETAHYRDNLVSGRPSLWVTLHATAEDTYEVASVTADPYEGESMAEGIGEIVEAVPMPPEVQAKLLAFFEAFHIERKFEKRKRDRADPEALAHRARAGHGKPE</sequence>
<dbReference type="Pfam" id="PF11749">
    <property type="entry name" value="DUF3305"/>
    <property type="match status" value="1"/>
</dbReference>
<evidence type="ECO:0000256" key="1">
    <source>
        <dbReference type="SAM" id="MobiDB-lite"/>
    </source>
</evidence>
<evidence type="ECO:0000313" key="3">
    <source>
        <dbReference type="Proteomes" id="UP000218288"/>
    </source>
</evidence>
<protein>
    <submittedName>
        <fullName evidence="2">Molybdopterin-guanine dinucleotide biosynthesis protein A</fullName>
    </submittedName>
</protein>
<dbReference type="Proteomes" id="UP000218288">
    <property type="component" value="Chromosome"/>
</dbReference>
<feature type="compositionally biased region" description="Basic residues" evidence="1">
    <location>
        <begin position="170"/>
        <end position="180"/>
    </location>
</feature>